<keyword evidence="3" id="KW-1185">Reference proteome</keyword>
<dbReference type="CDD" id="cd00180">
    <property type="entry name" value="PKc"/>
    <property type="match status" value="1"/>
</dbReference>
<dbReference type="SUPFAM" id="SSF56112">
    <property type="entry name" value="Protein kinase-like (PK-like)"/>
    <property type="match status" value="1"/>
</dbReference>
<organism evidence="2 3">
    <name type="scientific">Decorospora gaudefroyi</name>
    <dbReference type="NCBI Taxonomy" id="184978"/>
    <lineage>
        <taxon>Eukaryota</taxon>
        <taxon>Fungi</taxon>
        <taxon>Dikarya</taxon>
        <taxon>Ascomycota</taxon>
        <taxon>Pezizomycotina</taxon>
        <taxon>Dothideomycetes</taxon>
        <taxon>Pleosporomycetidae</taxon>
        <taxon>Pleosporales</taxon>
        <taxon>Pleosporineae</taxon>
        <taxon>Pleosporaceae</taxon>
        <taxon>Decorospora</taxon>
    </lineage>
</organism>
<gene>
    <name evidence="2" type="ORF">BDW02DRAFT_254630</name>
</gene>
<dbReference type="InterPro" id="IPR051681">
    <property type="entry name" value="Ser/Thr_Kinases-Pseudokinases"/>
</dbReference>
<dbReference type="InterPro" id="IPR000719">
    <property type="entry name" value="Prot_kinase_dom"/>
</dbReference>
<dbReference type="PROSITE" id="PS00108">
    <property type="entry name" value="PROTEIN_KINASE_ST"/>
    <property type="match status" value="1"/>
</dbReference>
<sequence>MSQPCATWQHSQPPTLAASCLAQRTITRSILSRFYRSLPTMSWLPIKTPPGWDSSATEDPEASTDLAAFLTATDRMKKFEPEQLEFIAQLSHGSTFQARVCKDTESSTLVVVKALRAEETTSSQGTGASVPTSVIREMLISVWSPFLSHPNITQTLGFQRYLEHGDREIITLVLEYAELGSLDSYFKDGNSDSLMSCVQMRALALDVASGLECLHGCSVIHGDVKPDNILLFPRTASDESGSYMAKLVDFGNAIVDDAYTKTFRDVDSAPIYCGTDWWIPPKVINLCTNGGFQALALCDVFSFALVLWSIYKGSVFYDASWKAPGENDGSYLDKAKISDFKARFESFAKDSRGRLPDQEIDVLSEAFHKCIRIIAEQEASLDAEQGREMAGMETDLVFVQFPLQLMTEVKGTLETHADTLTPLQPTRWYQFNMGETHLKVKKR</sequence>
<reference evidence="2" key="1">
    <citation type="submission" date="2020-01" db="EMBL/GenBank/DDBJ databases">
        <authorList>
            <consortium name="DOE Joint Genome Institute"/>
            <person name="Haridas S."/>
            <person name="Albert R."/>
            <person name="Binder M."/>
            <person name="Bloem J."/>
            <person name="Labutti K."/>
            <person name="Salamov A."/>
            <person name="Andreopoulos B."/>
            <person name="Baker S.E."/>
            <person name="Barry K."/>
            <person name="Bills G."/>
            <person name="Bluhm B.H."/>
            <person name="Cannon C."/>
            <person name="Castanera R."/>
            <person name="Culley D.E."/>
            <person name="Daum C."/>
            <person name="Ezra D."/>
            <person name="Gonzalez J.B."/>
            <person name="Henrissat B."/>
            <person name="Kuo A."/>
            <person name="Liang C."/>
            <person name="Lipzen A."/>
            <person name="Lutzoni F."/>
            <person name="Magnuson J."/>
            <person name="Mondo S."/>
            <person name="Nolan M."/>
            <person name="Ohm R."/>
            <person name="Pangilinan J."/>
            <person name="Park H.-J."/>
            <person name="Ramirez L."/>
            <person name="Alfaro M."/>
            <person name="Sun H."/>
            <person name="Tritt A."/>
            <person name="Yoshinaga Y."/>
            <person name="Zwiers L.-H."/>
            <person name="Turgeon B.G."/>
            <person name="Goodwin S.B."/>
            <person name="Spatafora J.W."/>
            <person name="Crous P.W."/>
            <person name="Grigoriev I.V."/>
        </authorList>
    </citation>
    <scope>NUCLEOTIDE SEQUENCE</scope>
    <source>
        <strain evidence="2">P77</strain>
    </source>
</reference>
<dbReference type="Gene3D" id="1.10.510.10">
    <property type="entry name" value="Transferase(Phosphotransferase) domain 1"/>
    <property type="match status" value="1"/>
</dbReference>
<name>A0A6A5KDN0_9PLEO</name>
<dbReference type="Proteomes" id="UP000800040">
    <property type="component" value="Unassembled WGS sequence"/>
</dbReference>
<dbReference type="InterPro" id="IPR011009">
    <property type="entry name" value="Kinase-like_dom_sf"/>
</dbReference>
<feature type="domain" description="Protein kinase" evidence="1">
    <location>
        <begin position="84"/>
        <end position="371"/>
    </location>
</feature>
<dbReference type="PROSITE" id="PS50011">
    <property type="entry name" value="PROTEIN_KINASE_DOM"/>
    <property type="match status" value="1"/>
</dbReference>
<dbReference type="SMART" id="SM00220">
    <property type="entry name" value="S_TKc"/>
    <property type="match status" value="1"/>
</dbReference>
<keyword evidence="2" id="KW-0418">Kinase</keyword>
<dbReference type="AlphaFoldDB" id="A0A6A5KDN0"/>
<accession>A0A6A5KDN0</accession>
<evidence type="ECO:0000313" key="3">
    <source>
        <dbReference type="Proteomes" id="UP000800040"/>
    </source>
</evidence>
<dbReference type="OrthoDB" id="626167at2759"/>
<dbReference type="GO" id="GO:0005524">
    <property type="term" value="F:ATP binding"/>
    <property type="evidence" value="ECO:0007669"/>
    <property type="project" value="InterPro"/>
</dbReference>
<dbReference type="EMBL" id="ML975277">
    <property type="protein sequence ID" value="KAF1836155.1"/>
    <property type="molecule type" value="Genomic_DNA"/>
</dbReference>
<protein>
    <submittedName>
        <fullName evidence="2">Kinase-like protein</fullName>
    </submittedName>
</protein>
<dbReference type="PANTHER" id="PTHR44329">
    <property type="entry name" value="SERINE/THREONINE-PROTEIN KINASE TNNI3K-RELATED"/>
    <property type="match status" value="1"/>
</dbReference>
<proteinExistence type="predicted"/>
<dbReference type="PANTHER" id="PTHR44329:SF289">
    <property type="entry name" value="SERINE_THREONINE-PROTEIN KINASE VIK"/>
    <property type="match status" value="1"/>
</dbReference>
<evidence type="ECO:0000259" key="1">
    <source>
        <dbReference type="PROSITE" id="PS50011"/>
    </source>
</evidence>
<dbReference type="Pfam" id="PF00069">
    <property type="entry name" value="Pkinase"/>
    <property type="match status" value="1"/>
</dbReference>
<dbReference type="GO" id="GO:0004674">
    <property type="term" value="F:protein serine/threonine kinase activity"/>
    <property type="evidence" value="ECO:0007669"/>
    <property type="project" value="TreeGrafter"/>
</dbReference>
<keyword evidence="2" id="KW-0808">Transferase</keyword>
<dbReference type="InterPro" id="IPR008271">
    <property type="entry name" value="Ser/Thr_kinase_AS"/>
</dbReference>
<evidence type="ECO:0000313" key="2">
    <source>
        <dbReference type="EMBL" id="KAF1836155.1"/>
    </source>
</evidence>